<keyword evidence="4" id="KW-0677">Repeat</keyword>
<protein>
    <submittedName>
        <fullName evidence="9">NFX1-type zinc finger-containing protein 1</fullName>
    </submittedName>
</protein>
<keyword evidence="10" id="KW-1185">Reference proteome</keyword>
<evidence type="ECO:0000313" key="9">
    <source>
        <dbReference type="EMBL" id="GBP30877.1"/>
    </source>
</evidence>
<dbReference type="GO" id="GO:0002376">
    <property type="term" value="P:immune system process"/>
    <property type="evidence" value="ECO:0007669"/>
    <property type="project" value="UniProtKB-KW"/>
</dbReference>
<evidence type="ECO:0000256" key="1">
    <source>
        <dbReference type="ARBA" id="ARBA00004496"/>
    </source>
</evidence>
<dbReference type="PROSITE" id="PS51981">
    <property type="entry name" value="ZF_RZ"/>
    <property type="match status" value="1"/>
</dbReference>
<keyword evidence="7" id="KW-0391">Immunity</keyword>
<evidence type="ECO:0000259" key="8">
    <source>
        <dbReference type="PROSITE" id="PS51981"/>
    </source>
</evidence>
<evidence type="ECO:0000313" key="10">
    <source>
        <dbReference type="Proteomes" id="UP000299102"/>
    </source>
</evidence>
<dbReference type="Proteomes" id="UP000299102">
    <property type="component" value="Unassembled WGS sequence"/>
</dbReference>
<dbReference type="InterPro" id="IPR046439">
    <property type="entry name" value="ZF_RZ_dom"/>
</dbReference>
<name>A0A4C1UXZ1_EUMVA</name>
<evidence type="ECO:0000256" key="6">
    <source>
        <dbReference type="ARBA" id="ARBA00022833"/>
    </source>
</evidence>
<dbReference type="GO" id="GO:0008270">
    <property type="term" value="F:zinc ion binding"/>
    <property type="evidence" value="ECO:0007669"/>
    <property type="project" value="UniProtKB-KW"/>
</dbReference>
<keyword evidence="6" id="KW-0862">Zinc</keyword>
<accession>A0A4C1UXZ1</accession>
<dbReference type="SMART" id="SM00438">
    <property type="entry name" value="ZnF_NFX"/>
    <property type="match status" value="2"/>
</dbReference>
<evidence type="ECO:0000256" key="2">
    <source>
        <dbReference type="ARBA" id="ARBA00022490"/>
    </source>
</evidence>
<feature type="domain" description="RZ-type" evidence="8">
    <location>
        <begin position="307"/>
        <end position="378"/>
    </location>
</feature>
<organism evidence="9 10">
    <name type="scientific">Eumeta variegata</name>
    <name type="common">Bagworm moth</name>
    <name type="synonym">Eumeta japonica</name>
    <dbReference type="NCBI Taxonomy" id="151549"/>
    <lineage>
        <taxon>Eukaryota</taxon>
        <taxon>Metazoa</taxon>
        <taxon>Ecdysozoa</taxon>
        <taxon>Arthropoda</taxon>
        <taxon>Hexapoda</taxon>
        <taxon>Insecta</taxon>
        <taxon>Pterygota</taxon>
        <taxon>Neoptera</taxon>
        <taxon>Endopterygota</taxon>
        <taxon>Lepidoptera</taxon>
        <taxon>Glossata</taxon>
        <taxon>Ditrysia</taxon>
        <taxon>Tineoidea</taxon>
        <taxon>Psychidae</taxon>
        <taxon>Oiketicinae</taxon>
        <taxon>Eumeta</taxon>
    </lineage>
</organism>
<dbReference type="GO" id="GO:0005737">
    <property type="term" value="C:cytoplasm"/>
    <property type="evidence" value="ECO:0007669"/>
    <property type="project" value="UniProtKB-SubCell"/>
</dbReference>
<keyword evidence="5" id="KW-0863">Zinc-finger</keyword>
<keyword evidence="2" id="KW-0963">Cytoplasm</keyword>
<reference evidence="9 10" key="1">
    <citation type="journal article" date="2019" name="Commun. Biol.">
        <title>The bagworm genome reveals a unique fibroin gene that provides high tensile strength.</title>
        <authorList>
            <person name="Kono N."/>
            <person name="Nakamura H."/>
            <person name="Ohtoshi R."/>
            <person name="Tomita M."/>
            <person name="Numata K."/>
            <person name="Arakawa K."/>
        </authorList>
    </citation>
    <scope>NUCLEOTIDE SEQUENCE [LARGE SCALE GENOMIC DNA]</scope>
</reference>
<evidence type="ECO:0000256" key="3">
    <source>
        <dbReference type="ARBA" id="ARBA00022723"/>
    </source>
</evidence>
<evidence type="ECO:0000256" key="4">
    <source>
        <dbReference type="ARBA" id="ARBA00022737"/>
    </source>
</evidence>
<comment type="caution">
    <text evidence="9">The sequence shown here is derived from an EMBL/GenBank/DDBJ whole genome shotgun (WGS) entry which is preliminary data.</text>
</comment>
<keyword evidence="3" id="KW-0479">Metal-binding</keyword>
<dbReference type="AlphaFoldDB" id="A0A4C1UXZ1"/>
<dbReference type="InterPro" id="IPR000967">
    <property type="entry name" value="Znf_NFX1"/>
</dbReference>
<sequence>MGRLGHILTEYKRTVSAVGFRPANELAGSPLPRLSFYFPLNRANPSIILFLPKAPETRWCDVPMIFLKVPEGGCLRKCEALLKCGHGCPLVCHSYDEEHEVIACTAKCNRILCALGHVCPKICEDHCGPCRVIMKKEMPCGHTNELFCYIEPDDENVKCSVKVTVTLPACGHETKKPCYVNLNDAECLIKCRERLRCGHTCQNNCHKNKDPDHENYECRANCARTKSGCSVVFAEGDDFGEHKCLKMCYKKCDPCHVKVTKTIPECGHKVKVACSDTPVRELCDRNCEKVLACGHVCVMKCAQECGCDRKMDSSTLKCGHTTVTPTLPQRLYPNGHFYCIGECGGAMERGRGPECDATIGSTPHQLVKHNKKALELDN</sequence>
<dbReference type="Pfam" id="PF20173">
    <property type="entry name" value="ZnF_RZ-type"/>
    <property type="match status" value="1"/>
</dbReference>
<gene>
    <name evidence="9" type="primary">Znfx1</name>
    <name evidence="9" type="ORF">EVAR_91618_1</name>
</gene>
<evidence type="ECO:0000256" key="5">
    <source>
        <dbReference type="ARBA" id="ARBA00022771"/>
    </source>
</evidence>
<evidence type="ECO:0000256" key="7">
    <source>
        <dbReference type="ARBA" id="ARBA00022859"/>
    </source>
</evidence>
<dbReference type="EMBL" id="BGZK01000238">
    <property type="protein sequence ID" value="GBP30877.1"/>
    <property type="molecule type" value="Genomic_DNA"/>
</dbReference>
<dbReference type="STRING" id="151549.A0A4C1UXZ1"/>
<dbReference type="GO" id="GO:0005634">
    <property type="term" value="C:nucleus"/>
    <property type="evidence" value="ECO:0007669"/>
    <property type="project" value="InterPro"/>
</dbReference>
<proteinExistence type="predicted"/>
<comment type="subcellular location">
    <subcellularLocation>
        <location evidence="1">Cytoplasm</location>
    </subcellularLocation>
</comment>
<dbReference type="OrthoDB" id="2423195at2759"/>